<dbReference type="Pfam" id="PF13298">
    <property type="entry name" value="LigD_N"/>
    <property type="match status" value="1"/>
</dbReference>
<dbReference type="EMBL" id="CAJNRE010017973">
    <property type="protein sequence ID" value="CAF2158903.1"/>
    <property type="molecule type" value="Genomic_DNA"/>
</dbReference>
<proteinExistence type="predicted"/>
<gene>
    <name evidence="4" type="ORF">CJN711_LOCUS39008</name>
    <name evidence="3" type="ORF">KQP761_LOCUS4065</name>
    <name evidence="6" type="ORF">MBJ925_LOCUS32794</name>
    <name evidence="5" type="ORF">WKI299_LOCUS15595</name>
    <name evidence="7" type="ORF">XDN619_LOCUS30606</name>
</gene>
<dbReference type="InterPro" id="IPR014144">
    <property type="entry name" value="LigD_PE_domain"/>
</dbReference>
<dbReference type="EMBL" id="CAJNRG010015173">
    <property type="protein sequence ID" value="CAF2162656.1"/>
    <property type="molecule type" value="Genomic_DNA"/>
</dbReference>
<organism evidence="7 8">
    <name type="scientific">Rotaria magnacalcarata</name>
    <dbReference type="NCBI Taxonomy" id="392030"/>
    <lineage>
        <taxon>Eukaryota</taxon>
        <taxon>Metazoa</taxon>
        <taxon>Spiralia</taxon>
        <taxon>Gnathifera</taxon>
        <taxon>Rotifera</taxon>
        <taxon>Eurotatoria</taxon>
        <taxon>Bdelloidea</taxon>
        <taxon>Philodinida</taxon>
        <taxon>Philodinidae</taxon>
        <taxon>Rotaria</taxon>
    </lineage>
</organism>
<dbReference type="PANTHER" id="PTHR39465:SF1">
    <property type="entry name" value="DNA LIGASE D 3'-PHOSPHOESTERASE DOMAIN-CONTAINING PROTEIN"/>
    <property type="match status" value="1"/>
</dbReference>
<dbReference type="Proteomes" id="UP000663834">
    <property type="component" value="Unassembled WGS sequence"/>
</dbReference>
<reference evidence="7" key="1">
    <citation type="submission" date="2021-02" db="EMBL/GenBank/DDBJ databases">
        <authorList>
            <person name="Nowell W R."/>
        </authorList>
    </citation>
    <scope>NUCLEOTIDE SEQUENCE</scope>
</reference>
<dbReference type="Proteomes" id="UP000663824">
    <property type="component" value="Unassembled WGS sequence"/>
</dbReference>
<dbReference type="Proteomes" id="UP000663855">
    <property type="component" value="Unassembled WGS sequence"/>
</dbReference>
<name>A0A816YMZ0_9BILA</name>
<evidence type="ECO:0000313" key="5">
    <source>
        <dbReference type="EMBL" id="CAF2078224.1"/>
    </source>
</evidence>
<dbReference type="AlphaFoldDB" id="A0A816YMZ0"/>
<evidence type="ECO:0000313" key="8">
    <source>
        <dbReference type="Proteomes" id="UP000663887"/>
    </source>
</evidence>
<feature type="region of interest" description="Disordered" evidence="1">
    <location>
        <begin position="219"/>
        <end position="246"/>
    </location>
</feature>
<dbReference type="EMBL" id="CAJNRF010006075">
    <property type="protein sequence ID" value="CAF2078224.1"/>
    <property type="molecule type" value="Genomic_DNA"/>
</dbReference>
<accession>A0A816YMZ0</accession>
<dbReference type="OrthoDB" id="2588098at2759"/>
<dbReference type="EMBL" id="CAJNOW010000632">
    <property type="protein sequence ID" value="CAF1286755.1"/>
    <property type="molecule type" value="Genomic_DNA"/>
</dbReference>
<dbReference type="PANTHER" id="PTHR39465">
    <property type="entry name" value="DNA LIGASE D, 3'-PHOSPHOESTERASE DOMAIN"/>
    <property type="match status" value="1"/>
</dbReference>
<protein>
    <recommendedName>
        <fullName evidence="2">DNA ligase D 3'-phosphoesterase domain-containing protein</fullName>
    </recommendedName>
</protein>
<evidence type="ECO:0000256" key="1">
    <source>
        <dbReference type="SAM" id="MobiDB-lite"/>
    </source>
</evidence>
<evidence type="ECO:0000313" key="4">
    <source>
        <dbReference type="EMBL" id="CAF1628167.1"/>
    </source>
</evidence>
<evidence type="ECO:0000313" key="3">
    <source>
        <dbReference type="EMBL" id="CAF1286755.1"/>
    </source>
</evidence>
<comment type="caution">
    <text evidence="7">The sequence shown here is derived from an EMBL/GenBank/DDBJ whole genome shotgun (WGS) entry which is preliminary data.</text>
</comment>
<feature type="domain" description="DNA ligase D 3'-phosphoesterase" evidence="2">
    <location>
        <begin position="71"/>
        <end position="177"/>
    </location>
</feature>
<dbReference type="Proteomes" id="UP000663887">
    <property type="component" value="Unassembled WGS sequence"/>
</dbReference>
<dbReference type="Proteomes" id="UP000663856">
    <property type="component" value="Unassembled WGS sequence"/>
</dbReference>
<evidence type="ECO:0000313" key="7">
    <source>
        <dbReference type="EMBL" id="CAF2162656.1"/>
    </source>
</evidence>
<evidence type="ECO:0000259" key="2">
    <source>
        <dbReference type="Pfam" id="PF13298"/>
    </source>
</evidence>
<dbReference type="NCBIfam" id="TIGR02777">
    <property type="entry name" value="LigD_PE_dom"/>
    <property type="match status" value="1"/>
</dbReference>
<evidence type="ECO:0000313" key="6">
    <source>
        <dbReference type="EMBL" id="CAF2158903.1"/>
    </source>
</evidence>
<dbReference type="EMBL" id="CAJNOV010019141">
    <property type="protein sequence ID" value="CAF1628167.1"/>
    <property type="molecule type" value="Genomic_DNA"/>
</dbReference>
<sequence>MISSKLFDLFTHKLLLKRYFYLTTYRFDQKKMTSKNLLEEYDKKRDFKKTHEPKPVYDNSKRTNEHRFVVQEHHASILHFDFRLENNGVMKRSIPKGPSLNPRDKRLAIMVEDHPIPYMNFEGKIPDGEYGAGEVRTWDIGTYESLDDIDIDKGIEQGKLTFILHGKKLQGEFHMIRSRFRANQRANQWLLMKKKDGYANENFLLERILNYGSRQDLQSSVDTKTNKKRQRQSTVTSSEPQVKKCS</sequence>